<dbReference type="HAMAP" id="MF_00074">
    <property type="entry name" value="16SrRNA_methyltr_G"/>
    <property type="match status" value="1"/>
</dbReference>
<evidence type="ECO:0000256" key="4">
    <source>
        <dbReference type="ARBA" id="ARBA00022679"/>
    </source>
</evidence>
<feature type="binding site" evidence="6">
    <location>
        <begin position="129"/>
        <end position="130"/>
    </location>
    <ligand>
        <name>S-adenosyl-L-methionine</name>
        <dbReference type="ChEBI" id="CHEBI:59789"/>
    </ligand>
</feature>
<dbReference type="Proteomes" id="UP000184082">
    <property type="component" value="Unassembled WGS sequence"/>
</dbReference>
<gene>
    <name evidence="6" type="primary">rsmG</name>
    <name evidence="7" type="ORF">SAMN02745883_00830</name>
</gene>
<dbReference type="EMBL" id="FRAJ01000006">
    <property type="protein sequence ID" value="SHJ93500.1"/>
    <property type="molecule type" value="Genomic_DNA"/>
</dbReference>
<dbReference type="SUPFAM" id="SSF53335">
    <property type="entry name" value="S-adenosyl-L-methionine-dependent methyltransferases"/>
    <property type="match status" value="1"/>
</dbReference>
<comment type="function">
    <text evidence="6">Specifically methylates the N7 position of a guanine in 16S rRNA.</text>
</comment>
<dbReference type="PANTHER" id="PTHR31760:SF0">
    <property type="entry name" value="S-ADENOSYL-L-METHIONINE-DEPENDENT METHYLTRANSFERASES SUPERFAMILY PROTEIN"/>
    <property type="match status" value="1"/>
</dbReference>
<keyword evidence="2 6" id="KW-0698">rRNA processing</keyword>
<keyword evidence="4 6" id="KW-0808">Transferase</keyword>
<dbReference type="PANTHER" id="PTHR31760">
    <property type="entry name" value="S-ADENOSYL-L-METHIONINE-DEPENDENT METHYLTRANSFERASES SUPERFAMILY PROTEIN"/>
    <property type="match status" value="1"/>
</dbReference>
<dbReference type="InterPro" id="IPR029063">
    <property type="entry name" value="SAM-dependent_MTases_sf"/>
</dbReference>
<comment type="subcellular location">
    <subcellularLocation>
        <location evidence="6">Cytoplasm</location>
    </subcellularLocation>
</comment>
<keyword evidence="8" id="KW-1185">Reference proteome</keyword>
<evidence type="ECO:0000313" key="7">
    <source>
        <dbReference type="EMBL" id="SHJ93500.1"/>
    </source>
</evidence>
<accession>A0A1M6NCQ4</accession>
<evidence type="ECO:0000256" key="5">
    <source>
        <dbReference type="ARBA" id="ARBA00022691"/>
    </source>
</evidence>
<feature type="binding site" evidence="6">
    <location>
        <position position="78"/>
    </location>
    <ligand>
        <name>S-adenosyl-L-methionine</name>
        <dbReference type="ChEBI" id="CHEBI:59789"/>
    </ligand>
</feature>
<dbReference type="GO" id="GO:0005829">
    <property type="term" value="C:cytosol"/>
    <property type="evidence" value="ECO:0007669"/>
    <property type="project" value="TreeGrafter"/>
</dbReference>
<comment type="similarity">
    <text evidence="6">Belongs to the methyltransferase superfamily. RNA methyltransferase RsmG family.</text>
</comment>
<comment type="caution">
    <text evidence="6">Lacks conserved residue(s) required for the propagation of feature annotation.</text>
</comment>
<protein>
    <recommendedName>
        <fullName evidence="6">Ribosomal RNA small subunit methyltransferase G</fullName>
        <ecNumber evidence="6">2.1.1.-</ecNumber>
    </recommendedName>
    <alternativeName>
        <fullName evidence="6">16S rRNA 7-methylguanosine methyltransferase</fullName>
        <shortName evidence="6">16S rRNA m7G methyltransferase</shortName>
    </alternativeName>
</protein>
<dbReference type="RefSeq" id="WP_072966118.1">
    <property type="nucleotide sequence ID" value="NZ_FRAJ01000006.1"/>
</dbReference>
<evidence type="ECO:0000256" key="3">
    <source>
        <dbReference type="ARBA" id="ARBA00022603"/>
    </source>
</evidence>
<keyword evidence="3 6" id="KW-0489">Methyltransferase</keyword>
<name>A0A1M6NCQ4_9FIRM</name>
<sequence>MNNFDILKKGGEELGLDIDGSMIDKFLKFKDLLIEYNKKINLTGITEDEEVMIKHFLDSLSCFSSGVIKHDSKIIDVGTGAGFPGVPLKIYYEDLKLTLLDSLNKRIKYLEDVCSKIGLVDVNFLHGRAEDYGKKEGYRESFDVAVARAVADLSVLCEYCLPFVKKGGFFIAQKGPDVEEEIKNSKKAIEILGGKLIDKVSINLPFSDITHSLIIIEKRKSTPKKYPRKAGIPVKNPIR</sequence>
<dbReference type="PIRSF" id="PIRSF003078">
    <property type="entry name" value="GidB"/>
    <property type="match status" value="1"/>
</dbReference>
<reference evidence="7 8" key="1">
    <citation type="submission" date="2016-11" db="EMBL/GenBank/DDBJ databases">
        <authorList>
            <person name="Jaros S."/>
            <person name="Januszkiewicz K."/>
            <person name="Wedrychowicz H."/>
        </authorList>
    </citation>
    <scope>NUCLEOTIDE SEQUENCE [LARGE SCALE GENOMIC DNA]</scope>
    <source>
        <strain evidence="7 8">DSM 14501</strain>
    </source>
</reference>
<dbReference type="CDD" id="cd02440">
    <property type="entry name" value="AdoMet_MTases"/>
    <property type="match status" value="1"/>
</dbReference>
<dbReference type="Gene3D" id="3.40.50.150">
    <property type="entry name" value="Vaccinia Virus protein VP39"/>
    <property type="match status" value="1"/>
</dbReference>
<feature type="binding site" evidence="6">
    <location>
        <position position="83"/>
    </location>
    <ligand>
        <name>S-adenosyl-L-methionine</name>
        <dbReference type="ChEBI" id="CHEBI:59789"/>
    </ligand>
</feature>
<dbReference type="FunFam" id="3.40.50.150:FF:000041">
    <property type="entry name" value="Ribosomal RNA small subunit methyltransferase G"/>
    <property type="match status" value="1"/>
</dbReference>
<dbReference type="NCBIfam" id="TIGR00138">
    <property type="entry name" value="rsmG_gidB"/>
    <property type="match status" value="1"/>
</dbReference>
<proteinExistence type="inferred from homology"/>
<keyword evidence="5 6" id="KW-0949">S-adenosyl-L-methionine</keyword>
<evidence type="ECO:0000313" key="8">
    <source>
        <dbReference type="Proteomes" id="UP000184082"/>
    </source>
</evidence>
<dbReference type="Pfam" id="PF02527">
    <property type="entry name" value="GidB"/>
    <property type="match status" value="1"/>
</dbReference>
<organism evidence="7 8">
    <name type="scientific">Caminicella sporogenes DSM 14501</name>
    <dbReference type="NCBI Taxonomy" id="1121266"/>
    <lineage>
        <taxon>Bacteria</taxon>
        <taxon>Bacillati</taxon>
        <taxon>Bacillota</taxon>
        <taxon>Clostridia</taxon>
        <taxon>Peptostreptococcales</taxon>
        <taxon>Caminicellaceae</taxon>
        <taxon>Caminicella</taxon>
    </lineage>
</organism>
<evidence type="ECO:0000256" key="2">
    <source>
        <dbReference type="ARBA" id="ARBA00022552"/>
    </source>
</evidence>
<evidence type="ECO:0000256" key="6">
    <source>
        <dbReference type="HAMAP-Rule" id="MF_00074"/>
    </source>
</evidence>
<dbReference type="STRING" id="1121266.SAMN02745883_00830"/>
<dbReference type="GO" id="GO:0070043">
    <property type="term" value="F:rRNA (guanine-N7-)-methyltransferase activity"/>
    <property type="evidence" value="ECO:0007669"/>
    <property type="project" value="UniProtKB-UniRule"/>
</dbReference>
<evidence type="ECO:0000256" key="1">
    <source>
        <dbReference type="ARBA" id="ARBA00022490"/>
    </source>
</evidence>
<dbReference type="AlphaFoldDB" id="A0A1M6NCQ4"/>
<dbReference type="InterPro" id="IPR003682">
    <property type="entry name" value="rRNA_ssu_MeTfrase_G"/>
</dbReference>
<feature type="binding site" evidence="6">
    <location>
        <position position="148"/>
    </location>
    <ligand>
        <name>S-adenosyl-L-methionine</name>
        <dbReference type="ChEBI" id="CHEBI:59789"/>
    </ligand>
</feature>
<dbReference type="EC" id="2.1.1.-" evidence="6"/>
<keyword evidence="1 6" id="KW-0963">Cytoplasm</keyword>